<proteinExistence type="predicted"/>
<name>A0A251UMH5_HELAN</name>
<dbReference type="PANTHER" id="PTHR33703:SF1">
    <property type="entry name" value="WOUND-INDUCED PROTEIN 1"/>
    <property type="match status" value="1"/>
</dbReference>
<evidence type="ECO:0000313" key="3">
    <source>
        <dbReference type="Proteomes" id="UP000215914"/>
    </source>
</evidence>
<protein>
    <submittedName>
        <fullName evidence="2">Putative wound-induced protein, Wun1, NTF2-like domain protein</fullName>
    </submittedName>
    <submittedName>
        <fullName evidence="1">Wound-induced protein Wun1</fullName>
    </submittedName>
</protein>
<evidence type="ECO:0000313" key="2">
    <source>
        <dbReference type="EMBL" id="OTG24056.1"/>
    </source>
</evidence>
<dbReference type="InterPro" id="IPR009798">
    <property type="entry name" value="Wun1-like"/>
</dbReference>
<accession>A0A251UMH5</accession>
<dbReference type="InterPro" id="IPR032710">
    <property type="entry name" value="NTF2-like_dom_sf"/>
</dbReference>
<keyword evidence="3" id="KW-1185">Reference proteome</keyword>
<dbReference type="EMBL" id="CM007894">
    <property type="protein sequence ID" value="OTG24056.1"/>
    <property type="molecule type" value="Genomic_DNA"/>
</dbReference>
<dbReference type="EMBL" id="MNCJ02000326">
    <property type="protein sequence ID" value="KAF5782230.1"/>
    <property type="molecule type" value="Genomic_DNA"/>
</dbReference>
<reference evidence="1" key="3">
    <citation type="submission" date="2020-06" db="EMBL/GenBank/DDBJ databases">
        <title>Helianthus annuus Genome sequencing and assembly Release 2.</title>
        <authorList>
            <person name="Gouzy J."/>
            <person name="Langlade N."/>
            <person name="Munos S."/>
        </authorList>
    </citation>
    <scope>NUCLEOTIDE SEQUENCE</scope>
    <source>
        <tissue evidence="1">Leaves</tissue>
    </source>
</reference>
<dbReference type="Gene3D" id="3.10.450.50">
    <property type="match status" value="1"/>
</dbReference>
<dbReference type="OrthoDB" id="667779at2759"/>
<reference evidence="1 3" key="1">
    <citation type="journal article" date="2017" name="Nature">
        <title>The sunflower genome provides insights into oil metabolism, flowering and Asterid evolution.</title>
        <authorList>
            <person name="Badouin H."/>
            <person name="Gouzy J."/>
            <person name="Grassa C.J."/>
            <person name="Murat F."/>
            <person name="Staton S.E."/>
            <person name="Cottret L."/>
            <person name="Lelandais-Briere C."/>
            <person name="Owens G.L."/>
            <person name="Carrere S."/>
            <person name="Mayjonade B."/>
            <person name="Legrand L."/>
            <person name="Gill N."/>
            <person name="Kane N.C."/>
            <person name="Bowers J.E."/>
            <person name="Hubner S."/>
            <person name="Bellec A."/>
            <person name="Berard A."/>
            <person name="Berges H."/>
            <person name="Blanchet N."/>
            <person name="Boniface M.C."/>
            <person name="Brunel D."/>
            <person name="Catrice O."/>
            <person name="Chaidir N."/>
            <person name="Claudel C."/>
            <person name="Donnadieu C."/>
            <person name="Faraut T."/>
            <person name="Fievet G."/>
            <person name="Helmstetter N."/>
            <person name="King M."/>
            <person name="Knapp S.J."/>
            <person name="Lai Z."/>
            <person name="Le Paslier M.C."/>
            <person name="Lippi Y."/>
            <person name="Lorenzon L."/>
            <person name="Mandel J.R."/>
            <person name="Marage G."/>
            <person name="Marchand G."/>
            <person name="Marquand E."/>
            <person name="Bret-Mestries E."/>
            <person name="Morien E."/>
            <person name="Nambeesan S."/>
            <person name="Nguyen T."/>
            <person name="Pegot-Espagnet P."/>
            <person name="Pouilly N."/>
            <person name="Raftis F."/>
            <person name="Sallet E."/>
            <person name="Schiex T."/>
            <person name="Thomas J."/>
            <person name="Vandecasteele C."/>
            <person name="Vares D."/>
            <person name="Vear F."/>
            <person name="Vautrin S."/>
            <person name="Crespi M."/>
            <person name="Mangin B."/>
            <person name="Burke J.M."/>
            <person name="Salse J."/>
            <person name="Munos S."/>
            <person name="Vincourt P."/>
            <person name="Rieseberg L.H."/>
            <person name="Langlade N.B."/>
        </authorList>
    </citation>
    <scope>NUCLEOTIDE SEQUENCE [LARGE SCALE GENOMIC DNA]</scope>
    <source>
        <strain evidence="3">cv. SF193</strain>
        <tissue evidence="1">Leaves</tissue>
    </source>
</reference>
<dbReference type="InParanoid" id="A0A251UMH5"/>
<dbReference type="Pfam" id="PF07107">
    <property type="entry name" value="WI12"/>
    <property type="match status" value="1"/>
</dbReference>
<dbReference type="AlphaFoldDB" id="A0A251UMH5"/>
<dbReference type="PANTHER" id="PTHR33703">
    <property type="entry name" value="OS07G0691300 PROTEIN"/>
    <property type="match status" value="1"/>
</dbReference>
<organism evidence="2 3">
    <name type="scientific">Helianthus annuus</name>
    <name type="common">Common sunflower</name>
    <dbReference type="NCBI Taxonomy" id="4232"/>
    <lineage>
        <taxon>Eukaryota</taxon>
        <taxon>Viridiplantae</taxon>
        <taxon>Streptophyta</taxon>
        <taxon>Embryophyta</taxon>
        <taxon>Tracheophyta</taxon>
        <taxon>Spermatophyta</taxon>
        <taxon>Magnoliopsida</taxon>
        <taxon>eudicotyledons</taxon>
        <taxon>Gunneridae</taxon>
        <taxon>Pentapetalae</taxon>
        <taxon>asterids</taxon>
        <taxon>campanulids</taxon>
        <taxon>Asterales</taxon>
        <taxon>Asteraceae</taxon>
        <taxon>Asteroideae</taxon>
        <taxon>Heliantheae alliance</taxon>
        <taxon>Heliantheae</taxon>
        <taxon>Helianthus</taxon>
    </lineage>
</organism>
<dbReference type="Proteomes" id="UP000215914">
    <property type="component" value="Chromosome 5"/>
</dbReference>
<reference evidence="2" key="2">
    <citation type="submission" date="2017-02" db="EMBL/GenBank/DDBJ databases">
        <title>Sunflower complete genome.</title>
        <authorList>
            <person name="Langlade N."/>
            <person name="Munos S."/>
        </authorList>
    </citation>
    <scope>NUCLEOTIDE SEQUENCE [LARGE SCALE GENOMIC DNA]</scope>
    <source>
        <tissue evidence="2">Leaves</tissue>
    </source>
</reference>
<evidence type="ECO:0000313" key="1">
    <source>
        <dbReference type="EMBL" id="KAF5782230.1"/>
    </source>
</evidence>
<sequence length="163" mass="17983">MADQHHHQTPSDECNHNMVSNLYKALASRDATTVHCLLAPNIEWWFHGPPSCNRLMRLLTGYTTSDEDNSLDFNPISIVPIGSVVLAEGCFPASCEVSWVHAWTVTDGVITQVREYFNTSVTVTRFAKSANVHVGSPGVDKCQCVWQSQLTDHASMPSLLLAV</sequence>
<dbReference type="Gramene" id="mRNA:HanXRQr2_Chr11g0493301">
    <property type="protein sequence ID" value="CDS:HanXRQr2_Chr11g0493301.1"/>
    <property type="gene ID" value="HanXRQr2_Chr11g0493301"/>
</dbReference>
<gene>
    <name evidence="2" type="ORF">HannXRQ_Chr05g0132431</name>
    <name evidence="1" type="ORF">HanXRQr2_Chr11g0493301</name>
</gene>
<dbReference type="SUPFAM" id="SSF54427">
    <property type="entry name" value="NTF2-like"/>
    <property type="match status" value="1"/>
</dbReference>
<dbReference type="OMA" id="APNIEWW"/>